<proteinExistence type="predicted"/>
<dbReference type="PROSITE" id="PS51324">
    <property type="entry name" value="ERV_ALR"/>
    <property type="match status" value="1"/>
</dbReference>
<dbReference type="SUPFAM" id="SSF69000">
    <property type="entry name" value="FAD-dependent thiol oxidase"/>
    <property type="match status" value="1"/>
</dbReference>
<keyword evidence="3 7" id="KW-0274">FAD</keyword>
<dbReference type="Pfam" id="PF04777">
    <property type="entry name" value="Evr1_Alr"/>
    <property type="match status" value="1"/>
</dbReference>
<dbReference type="EC" id="1.8.3.2" evidence="7"/>
<evidence type="ECO:0000256" key="3">
    <source>
        <dbReference type="ARBA" id="ARBA00022827"/>
    </source>
</evidence>
<keyword evidence="5" id="KW-1015">Disulfide bond</keyword>
<dbReference type="PANTHER" id="PTHR12645">
    <property type="entry name" value="ALR/ERV"/>
    <property type="match status" value="1"/>
</dbReference>
<dbReference type="RefSeq" id="YP_010780203.1">
    <property type="nucleotide sequence ID" value="NC_075038.1"/>
</dbReference>
<evidence type="ECO:0000259" key="8">
    <source>
        <dbReference type="PROSITE" id="PS51324"/>
    </source>
</evidence>
<reference evidence="9" key="1">
    <citation type="submission" date="2017-06" db="EMBL/GenBank/DDBJ databases">
        <authorList>
            <person name="Assis F.L."/>
            <person name="Abrahao J.S."/>
            <person name="Silva L."/>
            <person name="Khalil J.B."/>
            <person name="Rodrigues R."/>
            <person name="Silva L.S."/>
            <person name="Boratto P."/>
            <person name="Andrade M."/>
            <person name="Kroon E.G."/>
            <person name="Ribeiro B."/>
            <person name="Bergier I."/>
            <person name="Seligmann H."/>
            <person name="Ghigo E."/>
            <person name="Colson P."/>
            <person name="Levasseur A."/>
            <person name="Raoult D."/>
            <person name="Scola B.L."/>
        </authorList>
    </citation>
    <scope>NUCLEOTIDE SEQUENCE</scope>
    <source>
        <strain evidence="9">Deep ocean</strain>
    </source>
</reference>
<dbReference type="InterPro" id="IPR039799">
    <property type="entry name" value="ALR/ERV"/>
</dbReference>
<dbReference type="EMBL" id="MF405918">
    <property type="protein sequence ID" value="QKU33597.1"/>
    <property type="molecule type" value="Genomic_DNA"/>
</dbReference>
<dbReference type="InterPro" id="IPR017905">
    <property type="entry name" value="ERV/ALR_sulphydryl_oxidase"/>
</dbReference>
<dbReference type="GO" id="GO:0016971">
    <property type="term" value="F:flavin-dependent sulfhydryl oxidase activity"/>
    <property type="evidence" value="ECO:0007669"/>
    <property type="project" value="InterPro"/>
</dbReference>
<feature type="domain" description="ERV/ALR sulfhydryl oxidase" evidence="8">
    <location>
        <begin position="26"/>
        <end position="132"/>
    </location>
</feature>
<evidence type="ECO:0000256" key="7">
    <source>
        <dbReference type="RuleBase" id="RU371123"/>
    </source>
</evidence>
<dbReference type="GO" id="GO:0050660">
    <property type="term" value="F:flavin adenine dinucleotide binding"/>
    <property type="evidence" value="ECO:0007669"/>
    <property type="project" value="TreeGrafter"/>
</dbReference>
<evidence type="ECO:0000256" key="6">
    <source>
        <dbReference type="ARBA" id="ARBA00048864"/>
    </source>
</evidence>
<dbReference type="Gene3D" id="1.20.120.310">
    <property type="entry name" value="ERV/ALR sulfhydryl oxidase domain"/>
    <property type="match status" value="1"/>
</dbReference>
<dbReference type="InterPro" id="IPR036774">
    <property type="entry name" value="ERV/ALR_sulphydryl_oxid_sf"/>
</dbReference>
<dbReference type="Gene3D" id="1.20.120.1250">
    <property type="entry name" value="Sulfhydryl oxidase R596, ORFan domain"/>
    <property type="match status" value="1"/>
</dbReference>
<evidence type="ECO:0000256" key="4">
    <source>
        <dbReference type="ARBA" id="ARBA00023002"/>
    </source>
</evidence>
<sequence>MIIFISWLIKYNMTSCNIDHSDYKNNGLITKIWGGAGWTFNHAVTFGYPLEPSDEQKNKYKNYFISLGDVLPCRYCRESYQKFITTGDTALTDADLKNRETLSKWFYRVHEAVNAKLEMDYGVTYEDLVERYESFRARCGKPNKTVKGCVAPLDYKAFSFKKLYYADAPIVPLKTVEQFVKLAKLRGLDEKYFSFIELAREFDGNFTELKKQDSWPERNKLCQKQIRYMRENAIASVEENGVWKGTPTIDELKLLMFLSSNLNKTELEEATKAIYKSISKNKNLMY</sequence>
<comment type="cofactor">
    <cofactor evidence="1 7">
        <name>FAD</name>
        <dbReference type="ChEBI" id="CHEBI:57692"/>
    </cofactor>
</comment>
<evidence type="ECO:0000313" key="9">
    <source>
        <dbReference type="EMBL" id="QKU33597.1"/>
    </source>
</evidence>
<dbReference type="PANTHER" id="PTHR12645:SF0">
    <property type="entry name" value="FAD-LINKED SULFHYDRYL OXIDASE ALR"/>
    <property type="match status" value="1"/>
</dbReference>
<dbReference type="KEGG" id="vg:80516894"/>
<dbReference type="Pfam" id="PF21491">
    <property type="entry name" value="MIMI_R596-like_C"/>
    <property type="match status" value="1"/>
</dbReference>
<comment type="catalytic activity">
    <reaction evidence="6 7">
        <text>2 R'C(R)SH + O2 = R'C(R)S-S(R)CR' + H2O2</text>
        <dbReference type="Rhea" id="RHEA:17357"/>
        <dbReference type="ChEBI" id="CHEBI:15379"/>
        <dbReference type="ChEBI" id="CHEBI:16240"/>
        <dbReference type="ChEBI" id="CHEBI:16520"/>
        <dbReference type="ChEBI" id="CHEBI:17412"/>
        <dbReference type="EC" id="1.8.3.2"/>
    </reaction>
</comment>
<keyword evidence="2 7" id="KW-0285">Flavoprotein</keyword>
<evidence type="ECO:0000256" key="2">
    <source>
        <dbReference type="ARBA" id="ARBA00022630"/>
    </source>
</evidence>
<protein>
    <recommendedName>
        <fullName evidence="7">Sulfhydryl oxidase</fullName>
        <ecNumber evidence="7">1.8.3.2</ecNumber>
    </recommendedName>
</protein>
<evidence type="ECO:0000256" key="5">
    <source>
        <dbReference type="ARBA" id="ARBA00023157"/>
    </source>
</evidence>
<dbReference type="GeneID" id="80516894"/>
<reference evidence="9" key="2">
    <citation type="journal article" date="2018" name="Nat. Commun.">
        <title>Tailed giant Tupanvirus possesses the most complete translational apparatus of the known virosphere.</title>
        <authorList>
            <person name="Abrahao J."/>
            <person name="Silva L."/>
            <person name="Silva L.S."/>
            <person name="Khalil J.Y.B."/>
            <person name="Rodrigues R."/>
            <person name="Arantes T."/>
            <person name="Assis F."/>
            <person name="Boratto P."/>
            <person name="Andrade M."/>
            <person name="Kroon E.G."/>
            <person name="Ribeiro B."/>
            <person name="Bergier I."/>
            <person name="Seligmann H."/>
            <person name="Ghigo E."/>
            <person name="Colson P."/>
            <person name="Levasseur A."/>
            <person name="Kroemer G."/>
            <person name="Raoult D."/>
            <person name="La Scola B."/>
        </authorList>
    </citation>
    <scope>NUCLEOTIDE SEQUENCE [LARGE SCALE GENOMIC DNA]</scope>
    <source>
        <strain evidence="9">Deep ocean</strain>
    </source>
</reference>
<evidence type="ECO:0000256" key="1">
    <source>
        <dbReference type="ARBA" id="ARBA00001974"/>
    </source>
</evidence>
<organism evidence="9">
    <name type="scientific">Tupanvirus deep ocean</name>
    <dbReference type="NCBI Taxonomy" id="2126984"/>
    <lineage>
        <taxon>Viruses</taxon>
        <taxon>Varidnaviria</taxon>
        <taxon>Bamfordvirae</taxon>
        <taxon>Nucleocytoviricota</taxon>
        <taxon>Megaviricetes</taxon>
        <taxon>Imitervirales</taxon>
        <taxon>Mimiviridae</taxon>
        <taxon>Megamimivirinae</taxon>
        <taxon>Tupanvirus</taxon>
        <taxon>Tupanvirus altamarinense</taxon>
    </lineage>
</organism>
<accession>A0A6N1NK31</accession>
<name>A0A6N1NK31_9VIRU</name>
<keyword evidence="4 7" id="KW-0560">Oxidoreductase</keyword>
<dbReference type="InterPro" id="IPR049096">
    <property type="entry name" value="MIMI_R596-like_C"/>
</dbReference>